<keyword evidence="2" id="KW-1185">Reference proteome</keyword>
<evidence type="ECO:0000313" key="2">
    <source>
        <dbReference type="Proteomes" id="UP000482960"/>
    </source>
</evidence>
<dbReference type="AlphaFoldDB" id="A0A6V8LDY2"/>
<sequence>MRRISTATAAVLTIIGAVVIVPGPAAVAAERPRMSEARAVNNAGLVVGSSDTWASDGSIGPTHAVVWSPAGSGYGRPQDLGTLGGLVSKAYAVNDLGEVVGWSHDTGGAPRAFLWSSALGGMTDLGGLPGAISCQAFDINDRSQVVGDCIVRINGFPTQFPVLWSDGQVIDLSAGIGYSRTYGINDRGEVLGTWNGQLVLWSGGERIVLSESLVTNGADVNDRSEAAGTYYDGGDEGRHLARGPEGWYQETVIETLNGPQNNAMDINERGEVVGSSDAGNVTHGYVWDRGVLTEIGTLGGTNSYAYGINDRGEVAGQSHDPAQGLHAFIWYRGAMTDLGVL</sequence>
<accession>A0A6V8LDY2</accession>
<dbReference type="EMBL" id="BLPG01000001">
    <property type="protein sequence ID" value="GFJ95452.1"/>
    <property type="molecule type" value="Genomic_DNA"/>
</dbReference>
<evidence type="ECO:0008006" key="3">
    <source>
        <dbReference type="Google" id="ProtNLM"/>
    </source>
</evidence>
<name>A0A6V8LDY2_9ACTN</name>
<protein>
    <recommendedName>
        <fullName evidence="3">HAF repeat-containing protein</fullName>
    </recommendedName>
</protein>
<reference evidence="1 2" key="2">
    <citation type="submission" date="2020-03" db="EMBL/GenBank/DDBJ databases">
        <authorList>
            <person name="Ichikawa N."/>
            <person name="Kimura A."/>
            <person name="Kitahashi Y."/>
            <person name="Uohara A."/>
        </authorList>
    </citation>
    <scope>NUCLEOTIDE SEQUENCE [LARGE SCALE GENOMIC DNA]</scope>
    <source>
        <strain evidence="1 2">NBRC 108638</strain>
    </source>
</reference>
<proteinExistence type="predicted"/>
<gene>
    <name evidence="1" type="ORF">Prum_090940</name>
</gene>
<reference evidence="1 2" key="1">
    <citation type="submission" date="2020-03" db="EMBL/GenBank/DDBJ databases">
        <title>Whole genome shotgun sequence of Phytohabitans rumicis NBRC 108638.</title>
        <authorList>
            <person name="Komaki H."/>
            <person name="Tamura T."/>
        </authorList>
    </citation>
    <scope>NUCLEOTIDE SEQUENCE [LARGE SCALE GENOMIC DNA]</scope>
    <source>
        <strain evidence="1 2">NBRC 108638</strain>
    </source>
</reference>
<dbReference type="NCBIfam" id="TIGR02913">
    <property type="entry name" value="HAF_rpt"/>
    <property type="match status" value="4"/>
</dbReference>
<organism evidence="1 2">
    <name type="scientific">Phytohabitans rumicis</name>
    <dbReference type="NCBI Taxonomy" id="1076125"/>
    <lineage>
        <taxon>Bacteria</taxon>
        <taxon>Bacillati</taxon>
        <taxon>Actinomycetota</taxon>
        <taxon>Actinomycetes</taxon>
        <taxon>Micromonosporales</taxon>
        <taxon>Micromonosporaceae</taxon>
    </lineage>
</organism>
<evidence type="ECO:0000313" key="1">
    <source>
        <dbReference type="EMBL" id="GFJ95452.1"/>
    </source>
</evidence>
<dbReference type="InterPro" id="IPR014262">
    <property type="entry name" value="HAF_rpt"/>
</dbReference>
<dbReference type="Proteomes" id="UP000482960">
    <property type="component" value="Unassembled WGS sequence"/>
</dbReference>
<dbReference type="RefSeq" id="WP_173083034.1">
    <property type="nucleotide sequence ID" value="NZ_BAABJB010000083.1"/>
</dbReference>
<comment type="caution">
    <text evidence="1">The sequence shown here is derived from an EMBL/GenBank/DDBJ whole genome shotgun (WGS) entry which is preliminary data.</text>
</comment>